<reference evidence="1" key="1">
    <citation type="submission" date="2019-10" db="EMBL/GenBank/DDBJ databases">
        <authorList>
            <consortium name="DOE Joint Genome Institute"/>
            <person name="Kuo A."/>
            <person name="Miyauchi S."/>
            <person name="Kiss E."/>
            <person name="Drula E."/>
            <person name="Kohler A."/>
            <person name="Sanchez-Garcia M."/>
            <person name="Andreopoulos B."/>
            <person name="Barry K.W."/>
            <person name="Bonito G."/>
            <person name="Buee M."/>
            <person name="Carver A."/>
            <person name="Chen C."/>
            <person name="Cichocki N."/>
            <person name="Clum A."/>
            <person name="Culley D."/>
            <person name="Crous P.W."/>
            <person name="Fauchery L."/>
            <person name="Girlanda M."/>
            <person name="Hayes R."/>
            <person name="Keri Z."/>
            <person name="LaButti K."/>
            <person name="Lipzen A."/>
            <person name="Lombard V."/>
            <person name="Magnuson J."/>
            <person name="Maillard F."/>
            <person name="Morin E."/>
            <person name="Murat C."/>
            <person name="Nolan M."/>
            <person name="Ohm R."/>
            <person name="Pangilinan J."/>
            <person name="Pereira M."/>
            <person name="Perotto S."/>
            <person name="Peter M."/>
            <person name="Riley R."/>
            <person name="Sitrit Y."/>
            <person name="Stielow B."/>
            <person name="Szollosi G."/>
            <person name="Zifcakova L."/>
            <person name="Stursova M."/>
            <person name="Spatafora J.W."/>
            <person name="Tedersoo L."/>
            <person name="Vaario L.-M."/>
            <person name="Yamada A."/>
            <person name="Yan M."/>
            <person name="Wang P."/>
            <person name="Xu J."/>
            <person name="Bruns T."/>
            <person name="Baldrian P."/>
            <person name="Vilgalys R."/>
            <person name="Henrissat B."/>
            <person name="Grigoriev I.V."/>
            <person name="Hibbett D."/>
            <person name="Nagy L.G."/>
            <person name="Martin F.M."/>
        </authorList>
    </citation>
    <scope>NUCLEOTIDE SEQUENCE</scope>
    <source>
        <strain evidence="1">BED1</strain>
    </source>
</reference>
<accession>A0AAD4BIY9</accession>
<dbReference type="InterPro" id="IPR041078">
    <property type="entry name" value="Plavaka"/>
</dbReference>
<feature type="non-terminal residue" evidence="1">
    <location>
        <position position="1"/>
    </location>
</feature>
<evidence type="ECO:0000313" key="1">
    <source>
        <dbReference type="EMBL" id="KAF8432260.1"/>
    </source>
</evidence>
<protein>
    <submittedName>
        <fullName evidence="1">Uncharacterized protein</fullName>
    </submittedName>
</protein>
<feature type="non-terminal residue" evidence="1">
    <location>
        <position position="155"/>
    </location>
</feature>
<comment type="caution">
    <text evidence="1">The sequence shown here is derived from an EMBL/GenBank/DDBJ whole genome shotgun (WGS) entry which is preliminary data.</text>
</comment>
<name>A0AAD4BIY9_BOLED</name>
<organism evidence="1 2">
    <name type="scientific">Boletus edulis BED1</name>
    <dbReference type="NCBI Taxonomy" id="1328754"/>
    <lineage>
        <taxon>Eukaryota</taxon>
        <taxon>Fungi</taxon>
        <taxon>Dikarya</taxon>
        <taxon>Basidiomycota</taxon>
        <taxon>Agaricomycotina</taxon>
        <taxon>Agaricomycetes</taxon>
        <taxon>Agaricomycetidae</taxon>
        <taxon>Boletales</taxon>
        <taxon>Boletineae</taxon>
        <taxon>Boletaceae</taxon>
        <taxon>Boletoideae</taxon>
        <taxon>Boletus</taxon>
    </lineage>
</organism>
<evidence type="ECO:0000313" key="2">
    <source>
        <dbReference type="Proteomes" id="UP001194468"/>
    </source>
</evidence>
<dbReference type="Proteomes" id="UP001194468">
    <property type="component" value="Unassembled WGS sequence"/>
</dbReference>
<dbReference type="EMBL" id="WHUW01000042">
    <property type="protein sequence ID" value="KAF8432260.1"/>
    <property type="molecule type" value="Genomic_DNA"/>
</dbReference>
<gene>
    <name evidence="1" type="ORF">L210DRAFT_3363107</name>
</gene>
<dbReference type="Pfam" id="PF18759">
    <property type="entry name" value="Plavaka"/>
    <property type="match status" value="1"/>
</dbReference>
<proteinExistence type="predicted"/>
<keyword evidence="2" id="KW-1185">Reference proteome</keyword>
<dbReference type="AlphaFoldDB" id="A0AAD4BIY9"/>
<sequence length="155" mass="17598">WTANWWWDIQVHYGVTVAPIILSSDKTQLSHFQGDKAAWPVYLTIGNLFKEIHCCAFAHGTILLRYLPIAHLDGFSDKIKLLVKYRLFYYCMTHILKSLVNAGTEGTAMICVDSIVRQVWPIVATYVADYPEQCLVACCMENRCPLCKVPPTSRG</sequence>
<reference evidence="1" key="2">
    <citation type="journal article" date="2020" name="Nat. Commun.">
        <title>Large-scale genome sequencing of mycorrhizal fungi provides insights into the early evolution of symbiotic traits.</title>
        <authorList>
            <person name="Miyauchi S."/>
            <person name="Kiss E."/>
            <person name="Kuo A."/>
            <person name="Drula E."/>
            <person name="Kohler A."/>
            <person name="Sanchez-Garcia M."/>
            <person name="Morin E."/>
            <person name="Andreopoulos B."/>
            <person name="Barry K.W."/>
            <person name="Bonito G."/>
            <person name="Buee M."/>
            <person name="Carver A."/>
            <person name="Chen C."/>
            <person name="Cichocki N."/>
            <person name="Clum A."/>
            <person name="Culley D."/>
            <person name="Crous P.W."/>
            <person name="Fauchery L."/>
            <person name="Girlanda M."/>
            <person name="Hayes R.D."/>
            <person name="Keri Z."/>
            <person name="LaButti K."/>
            <person name="Lipzen A."/>
            <person name="Lombard V."/>
            <person name="Magnuson J."/>
            <person name="Maillard F."/>
            <person name="Murat C."/>
            <person name="Nolan M."/>
            <person name="Ohm R.A."/>
            <person name="Pangilinan J."/>
            <person name="Pereira M.F."/>
            <person name="Perotto S."/>
            <person name="Peter M."/>
            <person name="Pfister S."/>
            <person name="Riley R."/>
            <person name="Sitrit Y."/>
            <person name="Stielow J.B."/>
            <person name="Szollosi G."/>
            <person name="Zifcakova L."/>
            <person name="Stursova M."/>
            <person name="Spatafora J.W."/>
            <person name="Tedersoo L."/>
            <person name="Vaario L.M."/>
            <person name="Yamada A."/>
            <person name="Yan M."/>
            <person name="Wang P."/>
            <person name="Xu J."/>
            <person name="Bruns T."/>
            <person name="Baldrian P."/>
            <person name="Vilgalys R."/>
            <person name="Dunand C."/>
            <person name="Henrissat B."/>
            <person name="Grigoriev I.V."/>
            <person name="Hibbett D."/>
            <person name="Nagy L.G."/>
            <person name="Martin F.M."/>
        </authorList>
    </citation>
    <scope>NUCLEOTIDE SEQUENCE</scope>
    <source>
        <strain evidence="1">BED1</strain>
    </source>
</reference>